<accession>A0A1Q8EB64</accession>
<dbReference type="Proteomes" id="UP000186890">
    <property type="component" value="Unassembled WGS sequence"/>
</dbReference>
<dbReference type="InterPro" id="IPR051531">
    <property type="entry name" value="N-acetyltransferase"/>
</dbReference>
<keyword evidence="2" id="KW-0012">Acyltransferase</keyword>
<comment type="caution">
    <text evidence="5">The sequence shown here is derived from an EMBL/GenBank/DDBJ whole genome shotgun (WGS) entry which is preliminary data.</text>
</comment>
<evidence type="ECO:0000313" key="6">
    <source>
        <dbReference type="Proteomes" id="UP000186890"/>
    </source>
</evidence>
<dbReference type="GO" id="GO:0008999">
    <property type="term" value="F:protein-N-terminal-alanine acetyltransferase activity"/>
    <property type="evidence" value="ECO:0007669"/>
    <property type="project" value="TreeGrafter"/>
</dbReference>
<dbReference type="PANTHER" id="PTHR43792">
    <property type="entry name" value="GNAT FAMILY, PUTATIVE (AFU_ORTHOLOGUE AFUA_3G00765)-RELATED-RELATED"/>
    <property type="match status" value="1"/>
</dbReference>
<dbReference type="SUPFAM" id="SSF55729">
    <property type="entry name" value="Acyl-CoA N-acyltransferases (Nat)"/>
    <property type="match status" value="1"/>
</dbReference>
<dbReference type="Pfam" id="PF13302">
    <property type="entry name" value="Acetyltransf_3"/>
    <property type="match status" value="1"/>
</dbReference>
<keyword evidence="1 5" id="KW-0808">Transferase</keyword>
<dbReference type="PROSITE" id="PS51186">
    <property type="entry name" value="GNAT"/>
    <property type="match status" value="1"/>
</dbReference>
<dbReference type="RefSeq" id="WP_075104076.1">
    <property type="nucleotide sequence ID" value="NZ_MSJM01000001.1"/>
</dbReference>
<evidence type="ECO:0000256" key="2">
    <source>
        <dbReference type="ARBA" id="ARBA00023315"/>
    </source>
</evidence>
<feature type="domain" description="N-acetyltransferase" evidence="4">
    <location>
        <begin position="20"/>
        <end position="186"/>
    </location>
</feature>
<protein>
    <submittedName>
        <fullName evidence="5">GNAT family N-acetyltransferase</fullName>
    </submittedName>
</protein>
<organism evidence="5 6">
    <name type="scientific">Streptococcus cuniculi</name>
    <dbReference type="NCBI Taxonomy" id="1432788"/>
    <lineage>
        <taxon>Bacteria</taxon>
        <taxon>Bacillati</taxon>
        <taxon>Bacillota</taxon>
        <taxon>Bacilli</taxon>
        <taxon>Lactobacillales</taxon>
        <taxon>Streptococcaceae</taxon>
        <taxon>Streptococcus</taxon>
    </lineage>
</organism>
<evidence type="ECO:0000256" key="3">
    <source>
        <dbReference type="ARBA" id="ARBA00038502"/>
    </source>
</evidence>
<evidence type="ECO:0000256" key="1">
    <source>
        <dbReference type="ARBA" id="ARBA00022679"/>
    </source>
</evidence>
<keyword evidence="6" id="KW-1185">Reference proteome</keyword>
<dbReference type="OrthoDB" id="9798081at2"/>
<dbReference type="Gene3D" id="3.40.630.30">
    <property type="match status" value="1"/>
</dbReference>
<comment type="similarity">
    <text evidence="3">Belongs to the acetyltransferase family. RimJ subfamily.</text>
</comment>
<evidence type="ECO:0000259" key="4">
    <source>
        <dbReference type="PROSITE" id="PS51186"/>
    </source>
</evidence>
<dbReference type="InterPro" id="IPR000182">
    <property type="entry name" value="GNAT_dom"/>
</dbReference>
<dbReference type="AlphaFoldDB" id="A0A1Q8EB64"/>
<reference evidence="6" key="1">
    <citation type="submission" date="2016-12" db="EMBL/GenBank/DDBJ databases">
        <authorList>
            <person name="Gulvik C.A."/>
        </authorList>
    </citation>
    <scope>NUCLEOTIDE SEQUENCE [LARGE SCALE GENOMIC DNA]</scope>
    <source>
        <strain evidence="6">NED12-00049-6B</strain>
    </source>
</reference>
<gene>
    <name evidence="5" type="ORF">BU202_01530</name>
</gene>
<dbReference type="GO" id="GO:0005737">
    <property type="term" value="C:cytoplasm"/>
    <property type="evidence" value="ECO:0007669"/>
    <property type="project" value="TreeGrafter"/>
</dbReference>
<dbReference type="PANTHER" id="PTHR43792:SF8">
    <property type="entry name" value="[RIBOSOMAL PROTEIN US5]-ALANINE N-ACETYLTRANSFERASE"/>
    <property type="match status" value="1"/>
</dbReference>
<evidence type="ECO:0000313" key="5">
    <source>
        <dbReference type="EMBL" id="OLF49034.1"/>
    </source>
</evidence>
<name>A0A1Q8EB64_9STRE</name>
<proteinExistence type="inferred from homology"/>
<dbReference type="EMBL" id="MSJM01000001">
    <property type="protein sequence ID" value="OLF49034.1"/>
    <property type="molecule type" value="Genomic_DNA"/>
</dbReference>
<sequence length="196" mass="22573">MNLLEEYDGKCLPKVETERLILRQRTVEDVKDLFAYASLPEVCHPAGFPPIATLEEEREYVEHKYFENLAKENLPSGYGITVKGSNRIIGSCDFNHRRSDDVFEMGYLLHPDFWGKGYMPEAVAALIEVGFTVLHLHKVEIRCYSSNQQSKRVAEKLGFTLEARIRGYKDFEGNHCDELAYGLLRTEWEAQHEKGL</sequence>
<dbReference type="InterPro" id="IPR016181">
    <property type="entry name" value="Acyl_CoA_acyltransferase"/>
</dbReference>